<dbReference type="SUPFAM" id="SSF50978">
    <property type="entry name" value="WD40 repeat-like"/>
    <property type="match status" value="1"/>
</dbReference>
<dbReference type="Pfam" id="PF00780">
    <property type="entry name" value="CNH"/>
    <property type="match status" value="1"/>
</dbReference>
<dbReference type="PANTHER" id="PTHR12894:SF43">
    <property type="entry name" value="VACUOLAR SORTING PROTEIN 3"/>
    <property type="match status" value="1"/>
</dbReference>
<keyword evidence="3" id="KW-1185">Reference proteome</keyword>
<accession>A0AAF0TQK7</accession>
<dbReference type="InterPro" id="IPR036322">
    <property type="entry name" value="WD40_repeat_dom_sf"/>
</dbReference>
<protein>
    <recommendedName>
        <fullName evidence="1">CNH domain-containing protein</fullName>
    </recommendedName>
</protein>
<dbReference type="InterPro" id="IPR032914">
    <property type="entry name" value="Vam6/VPS39/TRAP1"/>
</dbReference>
<dbReference type="GO" id="GO:0016020">
    <property type="term" value="C:membrane"/>
    <property type="evidence" value="ECO:0007669"/>
    <property type="project" value="TreeGrafter"/>
</dbReference>
<gene>
    <name evidence="2" type="ORF">MTR67_022507</name>
</gene>
<proteinExistence type="predicted"/>
<organism evidence="2 3">
    <name type="scientific">Solanum verrucosum</name>
    <dbReference type="NCBI Taxonomy" id="315347"/>
    <lineage>
        <taxon>Eukaryota</taxon>
        <taxon>Viridiplantae</taxon>
        <taxon>Streptophyta</taxon>
        <taxon>Embryophyta</taxon>
        <taxon>Tracheophyta</taxon>
        <taxon>Spermatophyta</taxon>
        <taxon>Magnoliopsida</taxon>
        <taxon>eudicotyledons</taxon>
        <taxon>Gunneridae</taxon>
        <taxon>Pentapetalae</taxon>
        <taxon>asterids</taxon>
        <taxon>lamiids</taxon>
        <taxon>Solanales</taxon>
        <taxon>Solanaceae</taxon>
        <taxon>Solanoideae</taxon>
        <taxon>Solaneae</taxon>
        <taxon>Solanum</taxon>
    </lineage>
</organism>
<evidence type="ECO:0000259" key="1">
    <source>
        <dbReference type="PROSITE" id="PS50219"/>
    </source>
</evidence>
<dbReference type="AlphaFoldDB" id="A0AAF0TQK7"/>
<name>A0AAF0TQK7_SOLVR</name>
<dbReference type="EMBL" id="CP133616">
    <property type="protein sequence ID" value="WMV29122.1"/>
    <property type="molecule type" value="Genomic_DNA"/>
</dbReference>
<dbReference type="GO" id="GO:0034058">
    <property type="term" value="P:endosomal vesicle fusion"/>
    <property type="evidence" value="ECO:0007669"/>
    <property type="project" value="TreeGrafter"/>
</dbReference>
<evidence type="ECO:0000313" key="2">
    <source>
        <dbReference type="EMBL" id="WMV29122.1"/>
    </source>
</evidence>
<dbReference type="PANTHER" id="PTHR12894">
    <property type="entry name" value="CNH DOMAIN CONTAINING"/>
    <property type="match status" value="1"/>
</dbReference>
<dbReference type="PROSITE" id="PS50219">
    <property type="entry name" value="CNH"/>
    <property type="match status" value="1"/>
</dbReference>
<reference evidence="2" key="1">
    <citation type="submission" date="2023-08" db="EMBL/GenBank/DDBJ databases">
        <title>A de novo genome assembly of Solanum verrucosum Schlechtendal, a Mexican diploid species geographically isolated from the other diploid A-genome species in potato relatives.</title>
        <authorList>
            <person name="Hosaka K."/>
        </authorList>
    </citation>
    <scope>NUCLEOTIDE SEQUENCE</scope>
    <source>
        <tissue evidence="2">Young leaves</tissue>
    </source>
</reference>
<dbReference type="GO" id="GO:0005737">
    <property type="term" value="C:cytoplasm"/>
    <property type="evidence" value="ECO:0007669"/>
    <property type="project" value="TreeGrafter"/>
</dbReference>
<dbReference type="Proteomes" id="UP001234989">
    <property type="component" value="Chromosome 5"/>
</dbReference>
<evidence type="ECO:0000313" key="3">
    <source>
        <dbReference type="Proteomes" id="UP001234989"/>
    </source>
</evidence>
<dbReference type="GO" id="GO:0006914">
    <property type="term" value="P:autophagy"/>
    <property type="evidence" value="ECO:0007669"/>
    <property type="project" value="TreeGrafter"/>
</dbReference>
<feature type="domain" description="CNH" evidence="1">
    <location>
        <begin position="31"/>
        <end position="306"/>
    </location>
</feature>
<sequence>MANSKSKPKSHSRNVLQLFAGLNPSIPQLPPIRSLAITTNSDSQTLVFVGTVSGDVISLSLNPNSGLSLFLRVNIIGKPVTSIHVISHIKKLIVLSDGFIYMLDLNSLEPVRKLSLLKNVNVVSKRFFSSLNNGIKGKEDGCFFAVAVGKKLVLVELVLSGSPVILKEVQGDFTDGIMCLSWVDDSVFVGTRTVYYLYSYASGQCGVIFSLPDPSVLPRMKLLAKEWKVMLMVDNVGVIVDSEGQPVGGSLVFSEAPETMGEIGAYVVVVRSGKLELYHKKSGNYVQRVQIVGEVGSPCVVADEEDGRGKLVVVATGSKKWFPIKEVVQKEELAGILGCKVDKLPTVYLGMPLGNKHKELIIWDRILEKTEKKLANWKTQYFSLGGRLTLINAVLDSLPTYVMSLFPIPISVVKKLDRLRRNFLWFGNKEGKGYHLVEWKTAQLHKEAGGLGVRNLKLQNDCLLMKWLWRLNGNDHALWKEVILNKYGQTEQWCTNAVSTTYETSVWRSIRNLWPRLVKNSCYEVGAGNKILFWKDLWIGQEVVMQVFPDLANICTNLEVTVADSWSPQGWNFFFRGHLNDWEVGWFVELLQMIDGFKGTTVEDDTFRWKHDKDGKFSVGRIYRKDVSWMPENKIGPWKHVWKSMAPTKVKCFA</sequence>
<dbReference type="InterPro" id="IPR001180">
    <property type="entry name" value="CNH_dom"/>
</dbReference>